<proteinExistence type="inferred from homology"/>
<dbReference type="PANTHER" id="PTHR48049:SF132">
    <property type="entry name" value="GLYCOSYLTRANSFERASE"/>
    <property type="match status" value="1"/>
</dbReference>
<dbReference type="InterPro" id="IPR050481">
    <property type="entry name" value="UDP-glycosyltransf_plant"/>
</dbReference>
<comment type="similarity">
    <text evidence="2">Belongs to the UDP-glycosyltransferase family.</text>
</comment>
<evidence type="ECO:0000313" key="3">
    <source>
        <dbReference type="EMBL" id="KAE8270693.1"/>
    </source>
</evidence>
<dbReference type="AlphaFoldDB" id="A0A8X7T7U3"/>
<dbReference type="SUPFAM" id="SSF53756">
    <property type="entry name" value="UDP-Glycosyltransferase/glycogen phosphorylase"/>
    <property type="match status" value="1"/>
</dbReference>
<dbReference type="InterPro" id="IPR002213">
    <property type="entry name" value="UDP_glucos_trans"/>
</dbReference>
<reference evidence="3" key="2">
    <citation type="journal article" date="2019" name="IMA Fungus">
        <title>Genome sequencing and comparison of five Tilletia species to identify candidate genes for the detection of regulated species infecting wheat.</title>
        <authorList>
            <person name="Nguyen H.D.T."/>
            <person name="Sultana T."/>
            <person name="Kesanakurti P."/>
            <person name="Hambleton S."/>
        </authorList>
    </citation>
    <scope>NUCLEOTIDE SEQUENCE</scope>
    <source>
        <strain evidence="3">DAOMC 236422</strain>
    </source>
</reference>
<dbReference type="Proteomes" id="UP000078113">
    <property type="component" value="Unassembled WGS sequence"/>
</dbReference>
<dbReference type="InterPro" id="IPR035595">
    <property type="entry name" value="UDP_glycos_trans_CS"/>
</dbReference>
<accession>A0A8X7T7U3</accession>
<gene>
    <name evidence="3" type="ORF">A4X09_0g1663</name>
</gene>
<sequence length="566" mass="62090">MSVRHVAFFGGAVWGHARPALQFSITLCIKSPNLVISLLLPANLAAVANSPLEQFLSLEAPDVNVAKDVRARIKIVAITPPEGYECPAELAQSIARPFKDSSVAFVAYWSRIHAEPQDLPRPSMLIVDIFTDYEREQIKAINDVPILFWWSSNLNYFVFHFAPEGTGGLGPSFLKALDTISDIGELERAQAEVSAMQAAEDQEVSLRIATLRQQLWSPTSDEIARVGDAPPLYQYEHACACGPVLPGAGFLMRTSTSSVFKKVDGHIICSGPWLEPKALEILKAQFETTLKKPIYCANLQISTEKGSPNFPPERLALLSPPEQGIVGFLDDALVKYGPESVLYLSWGTNFAPFATPWQADVFIDTMVENKRPFVMSQATIAAIISPGLEDRIWRATQAGLCATASWIPQEAVLKHKALGAFVTHGGWNSTCEAIGAAAPMIFWPFAIDQPVIASSLSEGPEPIAWQLYETRGPSVTEFRPYFFKDGPKTSASGEHIPIPTGTPRALKAEFERVLIREAAPGSSELKERKERMVALRQRFIDSKQAGGECDQSISTMLTSIGCRMRT</sequence>
<evidence type="ECO:0008006" key="5">
    <source>
        <dbReference type="Google" id="ProtNLM"/>
    </source>
</evidence>
<evidence type="ECO:0000256" key="2">
    <source>
        <dbReference type="RuleBase" id="RU003718"/>
    </source>
</evidence>
<keyword evidence="1 2" id="KW-0808">Transferase</keyword>
<protein>
    <recommendedName>
        <fullName evidence="5">UDP-glycosyltransferases domain-containing protein</fullName>
    </recommendedName>
</protein>
<dbReference type="PANTHER" id="PTHR48049">
    <property type="entry name" value="GLYCOSYLTRANSFERASE"/>
    <property type="match status" value="1"/>
</dbReference>
<dbReference type="EMBL" id="LWDG02000041">
    <property type="protein sequence ID" value="KAE8270693.1"/>
    <property type="molecule type" value="Genomic_DNA"/>
</dbReference>
<name>A0A8X7T7U3_9BASI</name>
<dbReference type="Pfam" id="PF00201">
    <property type="entry name" value="UDPGT"/>
    <property type="match status" value="1"/>
</dbReference>
<keyword evidence="4" id="KW-1185">Reference proteome</keyword>
<organism evidence="3 4">
    <name type="scientific">Tilletia walkeri</name>
    <dbReference type="NCBI Taxonomy" id="117179"/>
    <lineage>
        <taxon>Eukaryota</taxon>
        <taxon>Fungi</taxon>
        <taxon>Dikarya</taxon>
        <taxon>Basidiomycota</taxon>
        <taxon>Ustilaginomycotina</taxon>
        <taxon>Exobasidiomycetes</taxon>
        <taxon>Tilletiales</taxon>
        <taxon>Tilletiaceae</taxon>
        <taxon>Tilletia</taxon>
    </lineage>
</organism>
<dbReference type="PROSITE" id="PS00375">
    <property type="entry name" value="UDPGT"/>
    <property type="match status" value="1"/>
</dbReference>
<evidence type="ECO:0000256" key="1">
    <source>
        <dbReference type="ARBA" id="ARBA00022679"/>
    </source>
</evidence>
<keyword evidence="2" id="KW-0328">Glycosyltransferase</keyword>
<reference evidence="3" key="1">
    <citation type="submission" date="2016-04" db="EMBL/GenBank/DDBJ databases">
        <authorList>
            <person name="Nguyen H.D."/>
            <person name="Samba Siva P."/>
            <person name="Cullis J."/>
            <person name="Levesque C.A."/>
            <person name="Hambleton S."/>
        </authorList>
    </citation>
    <scope>NUCLEOTIDE SEQUENCE</scope>
    <source>
        <strain evidence="3">DAOMC 236422</strain>
    </source>
</reference>
<dbReference type="Gene3D" id="3.40.50.2000">
    <property type="entry name" value="Glycogen Phosphorylase B"/>
    <property type="match status" value="2"/>
</dbReference>
<dbReference type="GO" id="GO:0035251">
    <property type="term" value="F:UDP-glucosyltransferase activity"/>
    <property type="evidence" value="ECO:0007669"/>
    <property type="project" value="InterPro"/>
</dbReference>
<evidence type="ECO:0000313" key="4">
    <source>
        <dbReference type="Proteomes" id="UP000078113"/>
    </source>
</evidence>
<comment type="caution">
    <text evidence="3">The sequence shown here is derived from an EMBL/GenBank/DDBJ whole genome shotgun (WGS) entry which is preliminary data.</text>
</comment>